<evidence type="ECO:0000256" key="1">
    <source>
        <dbReference type="SAM" id="Coils"/>
    </source>
</evidence>
<protein>
    <recommendedName>
        <fullName evidence="5">Ribosome binding protein</fullName>
    </recommendedName>
</protein>
<keyword evidence="2" id="KW-1133">Transmembrane helix</keyword>
<evidence type="ECO:0008006" key="5">
    <source>
        <dbReference type="Google" id="ProtNLM"/>
    </source>
</evidence>
<proteinExistence type="predicted"/>
<feature type="transmembrane region" description="Helical" evidence="2">
    <location>
        <begin position="723"/>
        <end position="744"/>
    </location>
</feature>
<dbReference type="KEGG" id="bbig:BBBOND_0308630"/>
<sequence>MEREFEQKTQDAIYNQTVKELKLAERQKKDAEREERDVKHIDDELKYIDHIEKQKYDNQVAEVSALDGNTVVLPKTYGIHDLDPSLLFSGTAAPRLSHDPAVYRRIYASAADHVANIVKQKVDEQDMIQNTKTRLGMFNGGDVDITYPLPYMARNPDYLELQIDTPKRAVQDTLHDMDLDDLYSNADNILRDEYITSDMTYGKDKGFSSVPQTNFDLDFAPGRIGVEGYGDPGMPRDPSREVSERLVPAFATPDSCQNPWYVTPSSTSPTPPTPAPLPVTDHLPPPKTVREMLYWFVGLNTQGYVGLITDYIYSILKDANKNVSKISDVIEVTGDPTNLDASHVADKLTEACLYGASVLYRLKYRDDYKAYNNLKFESEYSKFRYASDPAGLLCQLRDYVYACHHQLAFLKAQCKRDKLSGGWKHYHYGSDIKTSSPLQAFLTDGWDSTFKTHLFDPCNLCLKSRVRMGFRDKDLPKTSQQGSVISTILTPSCGGSDPLLTLASYLNCLTRRTPRTTGELVSYFHHFGNELHEYALKALSSLGTAITKSHADCPDWDCLGASDLQAVSGLRGSEALNMISNNNHDNEHPKTLSTLVGCGSDPDNCPPHCSPITYRAYALYSQSFAHTYLSWTVYLPDLLWESLKRLHYDLKKHVSTKCSSLYLCSTALPLLYTHGITPPEGKSQSTVKCYDVMSKLKEIVDGKPIASLMTAMDNFLYGIREPFIFTLVALWSLAFLVFANTMLYRLDVLRIRSHLIRTKASHHIDVKALLTKGRKMLSLYKDVDYFDEDPIGYLGVTH</sequence>
<accession>A0A061DEA0</accession>
<name>A0A061DEA0_BABBI</name>
<reference evidence="4" key="1">
    <citation type="journal article" date="2014" name="Nucleic Acids Res.">
        <title>The evolutionary dynamics of variant antigen genes in Babesia reveal a history of genomic innovation underlying host-parasite interaction.</title>
        <authorList>
            <person name="Jackson A.P."/>
            <person name="Otto T.D."/>
            <person name="Darby A."/>
            <person name="Ramaprasad A."/>
            <person name="Xia D."/>
            <person name="Echaide I.E."/>
            <person name="Farber M."/>
            <person name="Gahlot S."/>
            <person name="Gamble J."/>
            <person name="Gupta D."/>
            <person name="Gupta Y."/>
            <person name="Jackson L."/>
            <person name="Malandrin L."/>
            <person name="Malas T.B."/>
            <person name="Moussa E."/>
            <person name="Nair M."/>
            <person name="Reid A.J."/>
            <person name="Sanders M."/>
            <person name="Sharma J."/>
            <person name="Tracey A."/>
            <person name="Quail M.A."/>
            <person name="Weir W."/>
            <person name="Wastling J.M."/>
            <person name="Hall N."/>
            <person name="Willadsen P."/>
            <person name="Lingelbach K."/>
            <person name="Shiels B."/>
            <person name="Tait A."/>
            <person name="Berriman M."/>
            <person name="Allred D.R."/>
            <person name="Pain A."/>
        </authorList>
    </citation>
    <scope>NUCLEOTIDE SEQUENCE [LARGE SCALE GENOMIC DNA]</scope>
    <source>
        <strain evidence="4">Bond</strain>
    </source>
</reference>
<keyword evidence="2" id="KW-0472">Membrane</keyword>
<dbReference type="Proteomes" id="UP000033188">
    <property type="component" value="Chromosome 3"/>
</dbReference>
<keyword evidence="2" id="KW-0812">Transmembrane</keyword>
<evidence type="ECO:0000256" key="2">
    <source>
        <dbReference type="SAM" id="Phobius"/>
    </source>
</evidence>
<evidence type="ECO:0000313" key="3">
    <source>
        <dbReference type="EMBL" id="CDR96960.1"/>
    </source>
</evidence>
<dbReference type="VEuPathDB" id="PiroplasmaDB:BBBOND_0308630"/>
<organism evidence="3 4">
    <name type="scientific">Babesia bigemina</name>
    <dbReference type="NCBI Taxonomy" id="5866"/>
    <lineage>
        <taxon>Eukaryota</taxon>
        <taxon>Sar</taxon>
        <taxon>Alveolata</taxon>
        <taxon>Apicomplexa</taxon>
        <taxon>Aconoidasida</taxon>
        <taxon>Piroplasmida</taxon>
        <taxon>Babesiidae</taxon>
        <taxon>Babesia</taxon>
    </lineage>
</organism>
<dbReference type="STRING" id="5866.A0A061DEA0"/>
<gene>
    <name evidence="3" type="ORF">BBBOND_0308630</name>
</gene>
<keyword evidence="4" id="KW-1185">Reference proteome</keyword>
<feature type="coiled-coil region" evidence="1">
    <location>
        <begin position="14"/>
        <end position="44"/>
    </location>
</feature>
<dbReference type="AlphaFoldDB" id="A0A061DEA0"/>
<evidence type="ECO:0000313" key="4">
    <source>
        <dbReference type="Proteomes" id="UP000033188"/>
    </source>
</evidence>
<dbReference type="GeneID" id="24565501"/>
<dbReference type="RefSeq" id="XP_012769146.1">
    <property type="nucleotide sequence ID" value="XM_012913692.1"/>
</dbReference>
<keyword evidence="1" id="KW-0175">Coiled coil</keyword>
<dbReference type="EMBL" id="LK391709">
    <property type="protein sequence ID" value="CDR96960.1"/>
    <property type="molecule type" value="Genomic_DNA"/>
</dbReference>